<evidence type="ECO:0000256" key="1">
    <source>
        <dbReference type="SAM" id="MobiDB-lite"/>
    </source>
</evidence>
<gene>
    <name evidence="2" type="ORF">UK23_03890</name>
</gene>
<sequence length="122" mass="13912">MMREGKLKATERVLDEAEDERTEREDDGTWDGEFHLSVFASTLEPGEELDAAVARLFGPHRRVKFYRVATVEDLQAAGFQLAASPPEPYHYDVLLGTELTPAVVERFERCFGDARRNPAWTR</sequence>
<feature type="compositionally biased region" description="Acidic residues" evidence="1">
    <location>
        <begin position="16"/>
        <end position="28"/>
    </location>
</feature>
<feature type="compositionally biased region" description="Basic and acidic residues" evidence="1">
    <location>
        <begin position="1"/>
        <end position="15"/>
    </location>
</feature>
<evidence type="ECO:0000313" key="2">
    <source>
        <dbReference type="EMBL" id="KJK52284.1"/>
    </source>
</evidence>
<organism evidence="2 3">
    <name type="scientific">Lentzea aerocolonigenes</name>
    <name type="common">Lechevalieria aerocolonigenes</name>
    <name type="synonym">Saccharothrix aerocolonigenes</name>
    <dbReference type="NCBI Taxonomy" id="68170"/>
    <lineage>
        <taxon>Bacteria</taxon>
        <taxon>Bacillati</taxon>
        <taxon>Actinomycetota</taxon>
        <taxon>Actinomycetes</taxon>
        <taxon>Pseudonocardiales</taxon>
        <taxon>Pseudonocardiaceae</taxon>
        <taxon>Lentzea</taxon>
    </lineage>
</organism>
<keyword evidence="3" id="KW-1185">Reference proteome</keyword>
<reference evidence="2 3" key="1">
    <citation type="submission" date="2015-02" db="EMBL/GenBank/DDBJ databases">
        <authorList>
            <person name="Ju K.-S."/>
            <person name="Doroghazi J.R."/>
            <person name="Metcalf W."/>
        </authorList>
    </citation>
    <scope>NUCLEOTIDE SEQUENCE [LARGE SCALE GENOMIC DNA]</scope>
    <source>
        <strain evidence="2 3">NRRL B-16140</strain>
    </source>
</reference>
<feature type="region of interest" description="Disordered" evidence="1">
    <location>
        <begin position="1"/>
        <end position="28"/>
    </location>
</feature>
<protein>
    <submittedName>
        <fullName evidence="2">Uncharacterized protein</fullName>
    </submittedName>
</protein>
<proteinExistence type="predicted"/>
<dbReference type="AlphaFoldDB" id="A0A0F0H997"/>
<evidence type="ECO:0000313" key="3">
    <source>
        <dbReference type="Proteomes" id="UP000033393"/>
    </source>
</evidence>
<name>A0A0F0H997_LENAE</name>
<dbReference type="Proteomes" id="UP000033393">
    <property type="component" value="Unassembled WGS sequence"/>
</dbReference>
<comment type="caution">
    <text evidence="2">The sequence shown here is derived from an EMBL/GenBank/DDBJ whole genome shotgun (WGS) entry which is preliminary data.</text>
</comment>
<dbReference type="PATRIC" id="fig|68170.10.peg.4857"/>
<dbReference type="EMBL" id="JYJG01000016">
    <property type="protein sequence ID" value="KJK52284.1"/>
    <property type="molecule type" value="Genomic_DNA"/>
</dbReference>
<accession>A0A0F0H997</accession>